<protein>
    <submittedName>
        <fullName evidence="4">ABC transporter</fullName>
    </submittedName>
</protein>
<dbReference type="PANTHER" id="PTHR10566:SF113">
    <property type="entry name" value="PROTEIN ACTIVITY OF BC1 COMPLEX KINASE 7, CHLOROPLASTIC"/>
    <property type="match status" value="1"/>
</dbReference>
<reference evidence="5" key="1">
    <citation type="submission" date="2017-02" db="EMBL/GenBank/DDBJ databases">
        <title>Natronthermophilus aegyptiacus gen. nov.,sp. nov., an aerobic, extremely halophilic alkalithermophilic archaeon isolated from the athalassohaline Wadi An Natrun, Egypt.</title>
        <authorList>
            <person name="Zhao B."/>
        </authorList>
    </citation>
    <scope>NUCLEOTIDE SEQUENCE [LARGE SCALE GENOMIC DNA]</scope>
    <source>
        <strain evidence="5">JW/NM-HA 15</strain>
    </source>
</reference>
<dbReference type="GeneID" id="32893154"/>
<proteinExistence type="inferred from homology"/>
<dbReference type="InterPro" id="IPR004147">
    <property type="entry name" value="ABC1_dom"/>
</dbReference>
<dbReference type="InterPro" id="IPR050154">
    <property type="entry name" value="UbiB_kinase"/>
</dbReference>
<keyword evidence="2" id="KW-1133">Transmembrane helix</keyword>
<dbReference type="Proteomes" id="UP000250088">
    <property type="component" value="Chromosome"/>
</dbReference>
<comment type="similarity">
    <text evidence="1">Belongs to the protein kinase superfamily. ADCK protein kinase family.</text>
</comment>
<feature type="transmembrane region" description="Helical" evidence="2">
    <location>
        <begin position="501"/>
        <end position="517"/>
    </location>
</feature>
<evidence type="ECO:0000256" key="1">
    <source>
        <dbReference type="ARBA" id="ARBA00009670"/>
    </source>
</evidence>
<dbReference type="OrthoDB" id="8087at2157"/>
<dbReference type="CDD" id="cd05121">
    <property type="entry name" value="ABC1_ADCK3-like"/>
    <property type="match status" value="1"/>
</dbReference>
<evidence type="ECO:0000256" key="2">
    <source>
        <dbReference type="SAM" id="Phobius"/>
    </source>
</evidence>
<evidence type="ECO:0000259" key="3">
    <source>
        <dbReference type="PROSITE" id="PS50011"/>
    </source>
</evidence>
<evidence type="ECO:0000313" key="4">
    <source>
        <dbReference type="EMBL" id="ARS88944.1"/>
    </source>
</evidence>
<feature type="domain" description="Protein kinase" evidence="3">
    <location>
        <begin position="112"/>
        <end position="440"/>
    </location>
</feature>
<dbReference type="RefSeq" id="WP_086887330.1">
    <property type="nucleotide sequence ID" value="NZ_CP019893.1"/>
</dbReference>
<dbReference type="InterPro" id="IPR000719">
    <property type="entry name" value="Prot_kinase_dom"/>
</dbReference>
<feature type="transmembrane region" description="Helical" evidence="2">
    <location>
        <begin position="476"/>
        <end position="495"/>
    </location>
</feature>
<sequence length="518" mass="58237">MVGFYRRYLGVVVTFLPFAWAFLRDRRRFVLFGPGRRVSDEEHRRRARRLRDAMLELGPAFVKVGQVLSTRPDVVPPIYVEELATLQDEVPEDAGGDPFSVLEAELGDEIDLEAVERVAGGSLAFVYTAPYDGERIALKVRRPGLPEIIERDLAVIRRLLPIVTLVAPERHRYSLENVANDFEDVILEELDFEREAVMMAEIRSNVDADEVIVPAVYEELSSERLLAMEFVTGRKVTDEDALSAVDRTPNEMATLLAKTYLRMGLVDGIFHADPHPGNLAVADDGRLIIYDFGMSRRLTQTEQEDLLDIYRALVTRDVDRLLDSLVALEVLEPTVNRTEVRHVLELVIENLEGRSVVTWREIITELMKMLQDFPFRIPPNVMLLIRVGSVGEGVCRQLDPEFDFVGVTREFLVEEGFIESEFRGLLEDVRDDLRTSLPALATAPAQFDRLATRLDRGELVVRTEPADPQPSGARSIGVAVLAGSLFITAAILAFHEEPYEVVALVAAVGTTLLYLLVR</sequence>
<feature type="transmembrane region" description="Helical" evidence="2">
    <location>
        <begin position="6"/>
        <end position="23"/>
    </location>
</feature>
<dbReference type="InterPro" id="IPR011009">
    <property type="entry name" value="Kinase-like_dom_sf"/>
</dbReference>
<dbReference type="Gene3D" id="1.10.510.10">
    <property type="entry name" value="Transferase(Phosphotransferase) domain 1"/>
    <property type="match status" value="1"/>
</dbReference>
<dbReference type="GO" id="GO:0005524">
    <property type="term" value="F:ATP binding"/>
    <property type="evidence" value="ECO:0007669"/>
    <property type="project" value="InterPro"/>
</dbReference>
<organism evidence="4 5">
    <name type="scientific">Natrarchaeobaculum aegyptiacum</name>
    <dbReference type="NCBI Taxonomy" id="745377"/>
    <lineage>
        <taxon>Archaea</taxon>
        <taxon>Methanobacteriati</taxon>
        <taxon>Methanobacteriota</taxon>
        <taxon>Stenosarchaea group</taxon>
        <taxon>Halobacteria</taxon>
        <taxon>Halobacteriales</taxon>
        <taxon>Natrialbaceae</taxon>
        <taxon>Natrarchaeobaculum</taxon>
    </lineage>
</organism>
<dbReference type="GO" id="GO:0004672">
    <property type="term" value="F:protein kinase activity"/>
    <property type="evidence" value="ECO:0007669"/>
    <property type="project" value="InterPro"/>
</dbReference>
<dbReference type="AlphaFoldDB" id="A0A2Z2HV79"/>
<dbReference type="Pfam" id="PF03109">
    <property type="entry name" value="ABC1"/>
    <property type="match status" value="1"/>
</dbReference>
<dbReference type="PROSITE" id="PS50011">
    <property type="entry name" value="PROTEIN_KINASE_DOM"/>
    <property type="match status" value="1"/>
</dbReference>
<dbReference type="KEGG" id="naj:B1756_03705"/>
<dbReference type="SUPFAM" id="SSF56112">
    <property type="entry name" value="Protein kinase-like (PK-like)"/>
    <property type="match status" value="1"/>
</dbReference>
<dbReference type="PANTHER" id="PTHR10566">
    <property type="entry name" value="CHAPERONE-ACTIVITY OF BC1 COMPLEX CABC1 -RELATED"/>
    <property type="match status" value="1"/>
</dbReference>
<accession>A0A2Z2HV79</accession>
<name>A0A2Z2HV79_9EURY</name>
<keyword evidence="5" id="KW-1185">Reference proteome</keyword>
<dbReference type="EMBL" id="CP019893">
    <property type="protein sequence ID" value="ARS88944.1"/>
    <property type="molecule type" value="Genomic_DNA"/>
</dbReference>
<keyword evidence="2" id="KW-0812">Transmembrane</keyword>
<evidence type="ECO:0000313" key="5">
    <source>
        <dbReference type="Proteomes" id="UP000250088"/>
    </source>
</evidence>
<gene>
    <name evidence="4" type="ORF">B1756_03705</name>
</gene>
<keyword evidence="2" id="KW-0472">Membrane</keyword>